<protein>
    <submittedName>
        <fullName evidence="7">ABC transporter permease</fullName>
    </submittedName>
</protein>
<reference evidence="7 8" key="1">
    <citation type="submission" date="2019-06" db="EMBL/GenBank/DDBJ databases">
        <title>Complete genome of Shewanella marisflavi ECSMB14101, a mussel settlement-inducing bacterium isolated from East China Sea.</title>
        <authorList>
            <person name="Yang J."/>
            <person name="Liang X."/>
            <person name="Chang R."/>
            <person name="Peng L."/>
        </authorList>
    </citation>
    <scope>NUCLEOTIDE SEQUENCE [LARGE SCALE GENOMIC DNA]</scope>
    <source>
        <strain evidence="7 8">ECSMB14101</strain>
    </source>
</reference>
<feature type="transmembrane region" description="Helical" evidence="6">
    <location>
        <begin position="96"/>
        <end position="115"/>
    </location>
</feature>
<dbReference type="PANTHER" id="PTHR30028:SF0">
    <property type="entry name" value="PROTEIN ALUMINUM SENSITIVE 3"/>
    <property type="match status" value="1"/>
</dbReference>
<evidence type="ECO:0000313" key="7">
    <source>
        <dbReference type="EMBL" id="QDF77146.1"/>
    </source>
</evidence>
<keyword evidence="4 6" id="KW-1133">Transmembrane helix</keyword>
<comment type="subcellular location">
    <subcellularLocation>
        <location evidence="1">Membrane</location>
        <topology evidence="1">Multi-pass membrane protein</topology>
    </subcellularLocation>
</comment>
<dbReference type="RefSeq" id="WP_033538770.1">
    <property type="nucleotide sequence ID" value="NZ_CP041153.1"/>
</dbReference>
<keyword evidence="5 6" id="KW-0472">Membrane</keyword>
<evidence type="ECO:0000256" key="2">
    <source>
        <dbReference type="ARBA" id="ARBA00005268"/>
    </source>
</evidence>
<keyword evidence="3 6" id="KW-0812">Transmembrane</keyword>
<name>A0ABX5WVH2_9GAMM</name>
<evidence type="ECO:0000256" key="1">
    <source>
        <dbReference type="ARBA" id="ARBA00004141"/>
    </source>
</evidence>
<evidence type="ECO:0000313" key="8">
    <source>
        <dbReference type="Proteomes" id="UP000318758"/>
    </source>
</evidence>
<keyword evidence="8" id="KW-1185">Reference proteome</keyword>
<dbReference type="Proteomes" id="UP000318758">
    <property type="component" value="Chromosome"/>
</dbReference>
<gene>
    <name evidence="7" type="ORF">FGA12_02960</name>
</gene>
<evidence type="ECO:0000256" key="3">
    <source>
        <dbReference type="ARBA" id="ARBA00022692"/>
    </source>
</evidence>
<feature type="transmembrane region" description="Helical" evidence="6">
    <location>
        <begin position="225"/>
        <end position="246"/>
    </location>
</feature>
<dbReference type="EMBL" id="CP041153">
    <property type="protein sequence ID" value="QDF77146.1"/>
    <property type="molecule type" value="Genomic_DNA"/>
</dbReference>
<evidence type="ECO:0000256" key="6">
    <source>
        <dbReference type="SAM" id="Phobius"/>
    </source>
</evidence>
<proteinExistence type="inferred from homology"/>
<feature type="transmembrane region" description="Helical" evidence="6">
    <location>
        <begin position="64"/>
        <end position="84"/>
    </location>
</feature>
<feature type="transmembrane region" description="Helical" evidence="6">
    <location>
        <begin position="127"/>
        <end position="147"/>
    </location>
</feature>
<comment type="similarity">
    <text evidence="2">Belongs to the UPF0014 family.</text>
</comment>
<feature type="transmembrane region" description="Helical" evidence="6">
    <location>
        <begin position="186"/>
        <end position="205"/>
    </location>
</feature>
<dbReference type="PANTHER" id="PTHR30028">
    <property type="entry name" value="UPF0014 INNER MEMBRANE PROTEIN YBBM-RELATED"/>
    <property type="match status" value="1"/>
</dbReference>
<evidence type="ECO:0000256" key="5">
    <source>
        <dbReference type="ARBA" id="ARBA00023136"/>
    </source>
</evidence>
<dbReference type="InterPro" id="IPR005226">
    <property type="entry name" value="UPF0014_fam"/>
</dbReference>
<accession>A0ABX5WVH2</accession>
<feature type="transmembrane region" description="Helical" evidence="6">
    <location>
        <begin position="6"/>
        <end position="29"/>
    </location>
</feature>
<sequence length="263" mass="28655">MQTSLDIGWLSLGLFMLILLVPLGINWGFRLAQGRAMLLAATRMTAQLLLVGIYLKFLFNLESLWVNLLWLALMLIVGASAILGGAKLPKRRLMPALLFSLCISLLPLLGLLLLALLQPIPVYQAQYLIPLAGMLLGNSLSGNILALQRLFSALEEKQEEYQGRLALGARPWQAAFPFLQNALQQALAPSIAAMSTMGLVTLPGMMTGQILGGSDPLVAVKYQLVIMLAILVMLSLSVACALSLALRHSLDHSGKLLIKRRRY</sequence>
<dbReference type="Pfam" id="PF03649">
    <property type="entry name" value="UPF0014"/>
    <property type="match status" value="1"/>
</dbReference>
<organism evidence="7 8">
    <name type="scientific">Shewanella marisflavi</name>
    <dbReference type="NCBI Taxonomy" id="260364"/>
    <lineage>
        <taxon>Bacteria</taxon>
        <taxon>Pseudomonadati</taxon>
        <taxon>Pseudomonadota</taxon>
        <taxon>Gammaproteobacteria</taxon>
        <taxon>Alteromonadales</taxon>
        <taxon>Shewanellaceae</taxon>
        <taxon>Shewanella</taxon>
    </lineage>
</organism>
<evidence type="ECO:0000256" key="4">
    <source>
        <dbReference type="ARBA" id="ARBA00022989"/>
    </source>
</evidence>